<keyword evidence="1" id="KW-0812">Transmembrane</keyword>
<feature type="transmembrane region" description="Helical" evidence="1">
    <location>
        <begin position="91"/>
        <end position="111"/>
    </location>
</feature>
<feature type="transmembrane region" description="Helical" evidence="1">
    <location>
        <begin position="6"/>
        <end position="28"/>
    </location>
</feature>
<evidence type="ECO:0000256" key="1">
    <source>
        <dbReference type="SAM" id="Phobius"/>
    </source>
</evidence>
<feature type="transmembrane region" description="Helical" evidence="1">
    <location>
        <begin position="123"/>
        <end position="145"/>
    </location>
</feature>
<proteinExistence type="predicted"/>
<gene>
    <name evidence="2" type="ORF">JFY56_14960</name>
</gene>
<evidence type="ECO:0008006" key="4">
    <source>
        <dbReference type="Google" id="ProtNLM"/>
    </source>
</evidence>
<dbReference type="InterPro" id="IPR007418">
    <property type="entry name" value="DUF474"/>
</dbReference>
<feature type="transmembrane region" description="Helical" evidence="1">
    <location>
        <begin position="54"/>
        <end position="71"/>
    </location>
</feature>
<name>A0ABS3TS79_9PSED</name>
<keyword evidence="1" id="KW-0472">Membrane</keyword>
<sequence>MGYPILLTLHLLAALMFVGTVFFEVLILESVRKHVPEDAMRAVERAIGQRARRLMPWVILVLFGAGIGMAWERYLQLLAAPLESSFGTLLALKILLAVSVLGHFVTAMLLFASGGMTARRSHFIHISVFCHVLAIVLLAKGMFYLSW</sequence>
<organism evidence="2 3">
    <name type="scientific">Pseudomonas schmalbachii</name>
    <dbReference type="NCBI Taxonomy" id="2816993"/>
    <lineage>
        <taxon>Bacteria</taxon>
        <taxon>Pseudomonadati</taxon>
        <taxon>Pseudomonadota</taxon>
        <taxon>Gammaproteobacteria</taxon>
        <taxon>Pseudomonadales</taxon>
        <taxon>Pseudomonadaceae</taxon>
        <taxon>Pseudomonas</taxon>
    </lineage>
</organism>
<accession>A0ABS3TS79</accession>
<comment type="caution">
    <text evidence="2">The sequence shown here is derived from an EMBL/GenBank/DDBJ whole genome shotgun (WGS) entry which is preliminary data.</text>
</comment>
<dbReference type="Proteomes" id="UP000669060">
    <property type="component" value="Unassembled WGS sequence"/>
</dbReference>
<protein>
    <recommendedName>
        <fullName evidence="4">Integral membrane protein</fullName>
    </recommendedName>
</protein>
<evidence type="ECO:0000313" key="2">
    <source>
        <dbReference type="EMBL" id="MBO3276529.1"/>
    </source>
</evidence>
<reference evidence="2 3" key="1">
    <citation type="submission" date="2020-12" db="EMBL/GenBank/DDBJ databases">
        <title>Pseudomonas schmalbachii sp. nov. isolated from millipede gut.</title>
        <authorList>
            <person name="Shelomi M."/>
        </authorList>
    </citation>
    <scope>NUCLEOTIDE SEQUENCE [LARGE SCALE GENOMIC DNA]</scope>
    <source>
        <strain evidence="2 3">Milli4</strain>
    </source>
</reference>
<keyword evidence="3" id="KW-1185">Reference proteome</keyword>
<dbReference type="RefSeq" id="WP_208314630.1">
    <property type="nucleotide sequence ID" value="NZ_JAELYA010000005.1"/>
</dbReference>
<keyword evidence="1" id="KW-1133">Transmembrane helix</keyword>
<dbReference type="EMBL" id="JAELYA010000005">
    <property type="protein sequence ID" value="MBO3276529.1"/>
    <property type="molecule type" value="Genomic_DNA"/>
</dbReference>
<evidence type="ECO:0000313" key="3">
    <source>
        <dbReference type="Proteomes" id="UP000669060"/>
    </source>
</evidence>
<dbReference type="PIRSF" id="PIRSF015875">
    <property type="entry name" value="UCP015875"/>
    <property type="match status" value="1"/>
</dbReference>